<proteinExistence type="predicted"/>
<evidence type="ECO:0000313" key="1">
    <source>
        <dbReference type="EMBL" id="SUA21227.1"/>
    </source>
</evidence>
<sequence>MFITGGQREGVSLQNCPEFCALEGTRTFSLNFKDVFIPDEDIIAAPEQFAGYIQSIKAGFILLQIGIGAGVIDGSLGIIRLANIVNAEVNSYLDDGYDSLKARLDGAWAETERLAGLAWDNTPDNLATLKLREAAAVLALAAAQSAALHSGAKGYLMRSPAQRRVGEAMFVAIVTPAIKHLCKEIAAIEAAK</sequence>
<reference evidence="1" key="1">
    <citation type="submission" date="2018-06" db="EMBL/GenBank/DDBJ databases">
        <authorList>
            <consortium name="Pathogen Informatics"/>
            <person name="Doyle S."/>
        </authorList>
    </citation>
    <scope>NUCLEOTIDE SEQUENCE [LARGE SCALE GENOMIC DNA]</scope>
    <source>
        <strain evidence="1">NCTC11421</strain>
    </source>
</reference>
<gene>
    <name evidence="1" type="ORF">NCTC11421_01315</name>
</gene>
<dbReference type="EMBL" id="UGRI01000001">
    <property type="protein sequence ID" value="SUA21227.1"/>
    <property type="molecule type" value="Genomic_DNA"/>
</dbReference>
<dbReference type="AlphaFoldDB" id="A0A378VWD1"/>
<accession>A0A378VWD1</accession>
<organism evidence="1">
    <name type="scientific">Neisseria gonorrhoeae</name>
    <dbReference type="NCBI Taxonomy" id="485"/>
    <lineage>
        <taxon>Bacteria</taxon>
        <taxon>Pseudomonadati</taxon>
        <taxon>Pseudomonadota</taxon>
        <taxon>Betaproteobacteria</taxon>
        <taxon>Neisseriales</taxon>
        <taxon>Neisseriaceae</taxon>
        <taxon>Neisseria</taxon>
    </lineage>
</organism>
<name>A0A378VWD1_NEIGO</name>
<protein>
    <submittedName>
        <fullName evidence="1">Acyl-CoA dehydrogenase</fullName>
    </submittedName>
</protein>